<keyword evidence="1" id="KW-0472">Membrane</keyword>
<dbReference type="Proteomes" id="UP000069902">
    <property type="component" value="Chromosome cPNK"/>
</dbReference>
<dbReference type="InParanoid" id="A0A0U5ES66"/>
<dbReference type="RefSeq" id="WP_032125762.1">
    <property type="nucleotide sequence ID" value="NZ_LN879502.1"/>
</dbReference>
<gene>
    <name evidence="2" type="ORF">PNK_1431</name>
</gene>
<evidence type="ECO:0000313" key="3">
    <source>
        <dbReference type="Proteomes" id="UP000069902"/>
    </source>
</evidence>
<reference evidence="3" key="1">
    <citation type="submission" date="2015-09" db="EMBL/GenBank/DDBJ databases">
        <authorList>
            <person name="Bertelli C."/>
        </authorList>
    </citation>
    <scope>NUCLEOTIDE SEQUENCE [LARGE SCALE GENOMIC DNA]</scope>
    <source>
        <strain evidence="3">KNic</strain>
    </source>
</reference>
<keyword evidence="1" id="KW-1133">Transmembrane helix</keyword>
<proteinExistence type="predicted"/>
<evidence type="ECO:0000313" key="2">
    <source>
        <dbReference type="EMBL" id="CUI17043.1"/>
    </source>
</evidence>
<dbReference type="AlphaFoldDB" id="A0A0U5ES66"/>
<evidence type="ECO:0000256" key="1">
    <source>
        <dbReference type="SAM" id="Phobius"/>
    </source>
</evidence>
<accession>A0A0U5ES66</accession>
<dbReference type="EMBL" id="LN879502">
    <property type="protein sequence ID" value="CUI17043.1"/>
    <property type="molecule type" value="Genomic_DNA"/>
</dbReference>
<keyword evidence="1" id="KW-0812">Transmembrane</keyword>
<sequence>MSGKRNLLKGSSISYSRFLTCSPQNDLFNKKSEPLLDIDFFRRSIALHYQHVYNFRKRQNTAYRIIFFGLSMLFFFLFIGIYFKTANYACGLYFGQCDIVKNCVDGSCLLLSAFTFALGYLTHPDKEALRYLVKKVKKELNSPTHQVRIELNMIFKNLVSEHLSFQNSFAMNGS</sequence>
<dbReference type="PATRIC" id="fig|389348.3.peg.1604"/>
<keyword evidence="3" id="KW-1185">Reference proteome</keyword>
<protein>
    <submittedName>
        <fullName evidence="2">Conserved hypothetical membrane protein</fullName>
    </submittedName>
</protein>
<dbReference type="KEGG" id="pnl:PNK_1431"/>
<feature type="transmembrane region" description="Helical" evidence="1">
    <location>
        <begin position="65"/>
        <end position="83"/>
    </location>
</feature>
<organism evidence="2 3">
    <name type="scientific">Candidatus Protochlamydia naegleriophila</name>
    <dbReference type="NCBI Taxonomy" id="389348"/>
    <lineage>
        <taxon>Bacteria</taxon>
        <taxon>Pseudomonadati</taxon>
        <taxon>Chlamydiota</taxon>
        <taxon>Chlamydiia</taxon>
        <taxon>Parachlamydiales</taxon>
        <taxon>Parachlamydiaceae</taxon>
        <taxon>Candidatus Protochlamydia</taxon>
    </lineage>
</organism>
<name>A0A0U5ES66_9BACT</name>